<sequence>NSSGILTVKTSIGCSSGTLTIDNITATSDVDIEGNLNTSGALLVTGNIASSGTITAVTGLASSSGTLDVLTSTLRGTVTVSSDININNTLTMSSGMAVPVVEGTTTVAASSGYFVMQPYGHSYITVDSTDPHVWVLPAPVAGARKTVQQAVTISTSNPNSVVCVSGVTMITTGGINLTKWNGYVVGASLDLVANSATEWSVIGHNDAGIAITAFEASTST</sequence>
<accession>A0A0F9I627</accession>
<name>A0A0F9I627_9ZZZZ</name>
<protein>
    <submittedName>
        <fullName evidence="1">Uncharacterized protein</fullName>
    </submittedName>
</protein>
<dbReference type="EMBL" id="LAZR01014990">
    <property type="protein sequence ID" value="KKM15104.1"/>
    <property type="molecule type" value="Genomic_DNA"/>
</dbReference>
<reference evidence="1" key="1">
    <citation type="journal article" date="2015" name="Nature">
        <title>Complex archaea that bridge the gap between prokaryotes and eukaryotes.</title>
        <authorList>
            <person name="Spang A."/>
            <person name="Saw J.H."/>
            <person name="Jorgensen S.L."/>
            <person name="Zaremba-Niedzwiedzka K."/>
            <person name="Martijn J."/>
            <person name="Lind A.E."/>
            <person name="van Eijk R."/>
            <person name="Schleper C."/>
            <person name="Guy L."/>
            <person name="Ettema T.J."/>
        </authorList>
    </citation>
    <scope>NUCLEOTIDE SEQUENCE</scope>
</reference>
<organism evidence="1">
    <name type="scientific">marine sediment metagenome</name>
    <dbReference type="NCBI Taxonomy" id="412755"/>
    <lineage>
        <taxon>unclassified sequences</taxon>
        <taxon>metagenomes</taxon>
        <taxon>ecological metagenomes</taxon>
    </lineage>
</organism>
<feature type="non-terminal residue" evidence="1">
    <location>
        <position position="1"/>
    </location>
</feature>
<dbReference type="AlphaFoldDB" id="A0A0F9I627"/>
<gene>
    <name evidence="1" type="ORF">LCGC14_1699480</name>
</gene>
<proteinExistence type="predicted"/>
<comment type="caution">
    <text evidence="1">The sequence shown here is derived from an EMBL/GenBank/DDBJ whole genome shotgun (WGS) entry which is preliminary data.</text>
</comment>
<evidence type="ECO:0000313" key="1">
    <source>
        <dbReference type="EMBL" id="KKM15104.1"/>
    </source>
</evidence>